<dbReference type="PANTHER" id="PTHR12714">
    <property type="entry name" value="PROTEIN-S ISOPRENYLCYSTEINE O-METHYLTRANSFERASE"/>
    <property type="match status" value="1"/>
</dbReference>
<keyword evidence="9 10" id="KW-0472">Membrane</keyword>
<feature type="region of interest" description="Disordered" evidence="11">
    <location>
        <begin position="454"/>
        <end position="474"/>
    </location>
</feature>
<evidence type="ECO:0000256" key="6">
    <source>
        <dbReference type="ARBA" id="ARBA00022691"/>
    </source>
</evidence>
<feature type="transmembrane region" description="Helical" evidence="10">
    <location>
        <begin position="111"/>
        <end position="129"/>
    </location>
</feature>
<name>A0A364N755_STELY</name>
<feature type="compositionally biased region" description="Basic and acidic residues" evidence="11">
    <location>
        <begin position="718"/>
        <end position="730"/>
    </location>
</feature>
<feature type="region of interest" description="Disordered" evidence="11">
    <location>
        <begin position="294"/>
        <end position="316"/>
    </location>
</feature>
<protein>
    <recommendedName>
        <fullName evidence="3 10">Protein-S-isoprenylcysteine O-methyltransferase</fullName>
        <ecNumber evidence="3 10">2.1.1.100</ecNumber>
    </recommendedName>
</protein>
<evidence type="ECO:0000256" key="4">
    <source>
        <dbReference type="ARBA" id="ARBA00022603"/>
    </source>
</evidence>
<proteinExistence type="inferred from homology"/>
<dbReference type="EMBL" id="QGDH01000041">
    <property type="protein sequence ID" value="RAR13067.1"/>
    <property type="molecule type" value="Genomic_DNA"/>
</dbReference>
<comment type="caution">
    <text evidence="12">The sequence shown here is derived from an EMBL/GenBank/DDBJ whole genome shotgun (WGS) entry which is preliminary data.</text>
</comment>
<reference evidence="13" key="1">
    <citation type="submission" date="2018-05" db="EMBL/GenBank/DDBJ databases">
        <title>Draft genome sequence of Stemphylium lycopersici strain CIDEFI 213.</title>
        <authorList>
            <person name="Medina R."/>
            <person name="Franco M.E.E."/>
            <person name="Lucentini C.G."/>
            <person name="Saparrat M.C.N."/>
            <person name="Balatti P.A."/>
        </authorList>
    </citation>
    <scope>NUCLEOTIDE SEQUENCE [LARGE SCALE GENOMIC DNA]</scope>
    <source>
        <strain evidence="13">CIDEFI 213</strain>
    </source>
</reference>
<comment type="similarity">
    <text evidence="2 10">Belongs to the class VI-like SAM-binding methyltransferase superfamily. Isoprenylcysteine carboxyl methyltransferase family.</text>
</comment>
<keyword evidence="6 10" id="KW-0949">S-adenosyl-L-methionine</keyword>
<evidence type="ECO:0000256" key="8">
    <source>
        <dbReference type="ARBA" id="ARBA00022989"/>
    </source>
</evidence>
<feature type="transmembrane region" description="Helical" evidence="10">
    <location>
        <begin position="222"/>
        <end position="250"/>
    </location>
</feature>
<keyword evidence="10" id="KW-0256">Endoplasmic reticulum</keyword>
<keyword evidence="7 10" id="KW-0812">Transmembrane</keyword>
<evidence type="ECO:0000256" key="7">
    <source>
        <dbReference type="ARBA" id="ARBA00022692"/>
    </source>
</evidence>
<comment type="catalytic activity">
    <reaction evidence="10">
        <text>[protein]-C-terminal S-[(2E,6E)-farnesyl]-L-cysteine + S-adenosyl-L-methionine = [protein]-C-terminal S-[(2E,6E)-farnesyl]-L-cysteine methyl ester + S-adenosyl-L-homocysteine</text>
        <dbReference type="Rhea" id="RHEA:21672"/>
        <dbReference type="Rhea" id="RHEA-COMP:12125"/>
        <dbReference type="Rhea" id="RHEA-COMP:12126"/>
        <dbReference type="ChEBI" id="CHEBI:57856"/>
        <dbReference type="ChEBI" id="CHEBI:59789"/>
        <dbReference type="ChEBI" id="CHEBI:90510"/>
        <dbReference type="ChEBI" id="CHEBI:90511"/>
        <dbReference type="EC" id="2.1.1.100"/>
    </reaction>
</comment>
<evidence type="ECO:0000256" key="1">
    <source>
        <dbReference type="ARBA" id="ARBA00004141"/>
    </source>
</evidence>
<dbReference type="GO" id="GO:0032259">
    <property type="term" value="P:methylation"/>
    <property type="evidence" value="ECO:0007669"/>
    <property type="project" value="UniProtKB-KW"/>
</dbReference>
<feature type="region of interest" description="Disordered" evidence="11">
    <location>
        <begin position="1"/>
        <end position="27"/>
    </location>
</feature>
<feature type="region of interest" description="Disordered" evidence="11">
    <location>
        <begin position="499"/>
        <end position="527"/>
    </location>
</feature>
<sequence length="922" mass="100678">MASNGRPSSNIDISAPGNKANGNRRWAPEIGEKLPAREASDIQTNGPKAISSEFFPHGKRSLSGIAVRAFFLGCALVFGLGGAALLAYHGSHLWRPCLFLSTLSLFHFLEFYTTAAYNTPVAYIASFLLTNGDQYRMAHTMAFAETIVTSYFFTGYQSYVNPPWVIASGIIMIVVGQAVRSTAMIQAGTNFNHMVQSSKNDGHELVTHGLYHYFRHPSYFGFFWWGIGSQLMLGNTICFLGYTGVLWFFFKKRIFHACIRGIEDFPVDRRGSSAGKIIVSEQASIAPLQLASSLSSLPSPPPSPLRAGLPQHSPPLPTLGAVMQNSKYADAPPAAPRGMPQQSFSSAPRNSAGTAPPSASNAWASQDVRGNLAVQPVTSASAVKLKKNAVKIVGPAEPIATRSATSMSPAVLSPTSKPIRIETETTNVSLAQNENVKSSDNPESMDAIFARLSHKGSKPSVRDPGGLPFSRPDMGMFSFKGPSDIVQAKEPVRNNIAKSEASAVADTTIEHSDTTKNKRSAWKEQGKHLTEELKRSTQLLMEAKAKPATEERLGMTQAEVEHEYLVRASEYIDALPFTVGTTAHLIQVVSRKLRSTYTLELETSRENSEIIKARFAFAIAKHINKALREGQKALTADSIKEMLKDLDGDFLQLCSILVHDNYISLETLDDVTGLVKTMLDVLPKAESTVGVSTTHAPKPESQSKPDVSGSETNTKFPIESRKGWPSQEKRESPACHRTCILKGVANVTSINQLQALVWGGRLEAISMPVSGSSNALVKFLTADACDKYHKATANGIEVTGDSKKAVVFVELAEGPNSSNDIIQNCIEAGVTRCVRAIGEHDYTDLMLLRLARGKDQANKREVDRVKHGKTSRDHTYVEFRFASIYHALNFKRELLDNEDWEHCTITYAPDPCELAAGVHYKD</sequence>
<keyword evidence="4 10" id="KW-0489">Methyltransferase</keyword>
<dbReference type="OrthoDB" id="422086at2759"/>
<evidence type="ECO:0000256" key="11">
    <source>
        <dbReference type="SAM" id="MobiDB-lite"/>
    </source>
</evidence>
<keyword evidence="13" id="KW-1185">Reference proteome</keyword>
<dbReference type="EC" id="2.1.1.100" evidence="3 10"/>
<dbReference type="Pfam" id="PF04140">
    <property type="entry name" value="ICMT"/>
    <property type="match status" value="1"/>
</dbReference>
<accession>A0A364N755</accession>
<feature type="compositionally biased region" description="Polar residues" evidence="11">
    <location>
        <begin position="340"/>
        <end position="362"/>
    </location>
</feature>
<dbReference type="PROSITE" id="PS51564">
    <property type="entry name" value="SAM_ICMT"/>
    <property type="match status" value="1"/>
</dbReference>
<keyword evidence="8 10" id="KW-1133">Transmembrane helix</keyword>
<dbReference type="Gene3D" id="1.20.120.1630">
    <property type="match status" value="1"/>
</dbReference>
<evidence type="ECO:0000313" key="12">
    <source>
        <dbReference type="EMBL" id="RAR13067.1"/>
    </source>
</evidence>
<feature type="compositionally biased region" description="Polar residues" evidence="11">
    <location>
        <begin position="1"/>
        <end position="12"/>
    </location>
</feature>
<feature type="transmembrane region" description="Helical" evidence="10">
    <location>
        <begin position="69"/>
        <end position="91"/>
    </location>
</feature>
<dbReference type="GO" id="GO:0005789">
    <property type="term" value="C:endoplasmic reticulum membrane"/>
    <property type="evidence" value="ECO:0007669"/>
    <property type="project" value="UniProtKB-SubCell"/>
</dbReference>
<feature type="region of interest" description="Disordered" evidence="11">
    <location>
        <begin position="689"/>
        <end position="730"/>
    </location>
</feature>
<feature type="compositionally biased region" description="Polar residues" evidence="11">
    <location>
        <begin position="704"/>
        <end position="715"/>
    </location>
</feature>
<evidence type="ECO:0000256" key="2">
    <source>
        <dbReference type="ARBA" id="ARBA00009140"/>
    </source>
</evidence>
<dbReference type="GO" id="GO:0004671">
    <property type="term" value="F:protein C-terminal S-isoprenylcysteine carboxyl O-methyltransferase activity"/>
    <property type="evidence" value="ECO:0007669"/>
    <property type="project" value="UniProtKB-EC"/>
</dbReference>
<dbReference type="Proteomes" id="UP000249619">
    <property type="component" value="Unassembled WGS sequence"/>
</dbReference>
<dbReference type="AlphaFoldDB" id="A0A364N755"/>
<gene>
    <name evidence="12" type="ORF">DDE83_003592</name>
</gene>
<comment type="subcellular location">
    <subcellularLocation>
        <location evidence="10">Endoplasmic reticulum membrane</location>
        <topology evidence="10">Multi-pass membrane protein</topology>
    </subcellularLocation>
    <subcellularLocation>
        <location evidence="1">Membrane</location>
        <topology evidence="1">Multi-pass membrane protein</topology>
    </subcellularLocation>
</comment>
<dbReference type="InterPro" id="IPR007269">
    <property type="entry name" value="ICMT_MeTrfase"/>
</dbReference>
<dbReference type="InterPro" id="IPR025770">
    <property type="entry name" value="PPMT_MeTrfase"/>
</dbReference>
<feature type="compositionally biased region" description="Basic and acidic residues" evidence="11">
    <location>
        <begin position="508"/>
        <end position="527"/>
    </location>
</feature>
<evidence type="ECO:0000313" key="13">
    <source>
        <dbReference type="Proteomes" id="UP000249619"/>
    </source>
</evidence>
<evidence type="ECO:0000256" key="3">
    <source>
        <dbReference type="ARBA" id="ARBA00012151"/>
    </source>
</evidence>
<dbReference type="STRING" id="183478.A0A364N755"/>
<evidence type="ECO:0000256" key="10">
    <source>
        <dbReference type="RuleBase" id="RU362022"/>
    </source>
</evidence>
<keyword evidence="5 12" id="KW-0808">Transferase</keyword>
<dbReference type="PANTHER" id="PTHR12714:SF9">
    <property type="entry name" value="PROTEIN-S-ISOPRENYLCYSTEINE O-METHYLTRANSFERASE"/>
    <property type="match status" value="1"/>
</dbReference>
<comment type="caution">
    <text evidence="10">Lacks conserved residue(s) required for the propagation of feature annotation.</text>
</comment>
<evidence type="ECO:0000256" key="9">
    <source>
        <dbReference type="ARBA" id="ARBA00023136"/>
    </source>
</evidence>
<feature type="region of interest" description="Disordered" evidence="11">
    <location>
        <begin position="328"/>
        <end position="362"/>
    </location>
</feature>
<evidence type="ECO:0000256" key="5">
    <source>
        <dbReference type="ARBA" id="ARBA00022679"/>
    </source>
</evidence>
<organism evidence="12 13">
    <name type="scientific">Stemphylium lycopersici</name>
    <name type="common">Tomato gray leaf spot disease fungus</name>
    <name type="synonym">Thyrospora lycopersici</name>
    <dbReference type="NCBI Taxonomy" id="183478"/>
    <lineage>
        <taxon>Eukaryota</taxon>
        <taxon>Fungi</taxon>
        <taxon>Dikarya</taxon>
        <taxon>Ascomycota</taxon>
        <taxon>Pezizomycotina</taxon>
        <taxon>Dothideomycetes</taxon>
        <taxon>Pleosporomycetidae</taxon>
        <taxon>Pleosporales</taxon>
        <taxon>Pleosporineae</taxon>
        <taxon>Pleosporaceae</taxon>
        <taxon>Stemphylium</taxon>
    </lineage>
</organism>